<evidence type="ECO:0000256" key="1">
    <source>
        <dbReference type="ARBA" id="ARBA00008196"/>
    </source>
</evidence>
<dbReference type="PRINTS" id="PR01249">
    <property type="entry name" value="RIBOSOMALL31"/>
</dbReference>
<comment type="similarity">
    <text evidence="1 5">Belongs to the bacterial ribosomal protein bL31 family. Type B subfamily.</text>
</comment>
<dbReference type="NCBIfam" id="NF002462">
    <property type="entry name" value="PRK01678.1"/>
    <property type="match status" value="1"/>
</dbReference>
<dbReference type="HAMAP" id="MF_00502">
    <property type="entry name" value="Ribosomal_bL31_2"/>
    <property type="match status" value="1"/>
</dbReference>
<protein>
    <recommendedName>
        <fullName evidence="5">Large ribosomal subunit protein bL31B</fullName>
    </recommendedName>
</protein>
<dbReference type="InterPro" id="IPR042105">
    <property type="entry name" value="Ribosomal_bL31_sf"/>
</dbReference>
<dbReference type="Gene3D" id="4.10.830.30">
    <property type="entry name" value="Ribosomal protein L31"/>
    <property type="match status" value="1"/>
</dbReference>
<dbReference type="PANTHER" id="PTHR33280">
    <property type="entry name" value="50S RIBOSOMAL PROTEIN L31, CHLOROPLASTIC"/>
    <property type="match status" value="1"/>
</dbReference>
<dbReference type="GO" id="GO:1990904">
    <property type="term" value="C:ribonucleoprotein complex"/>
    <property type="evidence" value="ECO:0007669"/>
    <property type="project" value="UniProtKB-KW"/>
</dbReference>
<keyword evidence="3 5" id="KW-0689">Ribosomal protein</keyword>
<evidence type="ECO:0000256" key="3">
    <source>
        <dbReference type="ARBA" id="ARBA00022980"/>
    </source>
</evidence>
<dbReference type="GO" id="GO:0003735">
    <property type="term" value="F:structural constituent of ribosome"/>
    <property type="evidence" value="ECO:0007669"/>
    <property type="project" value="InterPro"/>
</dbReference>
<dbReference type="InterPro" id="IPR002150">
    <property type="entry name" value="Ribosomal_bL31"/>
</dbReference>
<dbReference type="PANTHER" id="PTHR33280:SF1">
    <property type="entry name" value="LARGE RIBOSOMAL SUBUNIT PROTEIN BL31C"/>
    <property type="match status" value="1"/>
</dbReference>
<dbReference type="Pfam" id="PF01197">
    <property type="entry name" value="Ribosomal_L31"/>
    <property type="match status" value="1"/>
</dbReference>
<gene>
    <name evidence="5" type="primary">rpmE2</name>
    <name evidence="6" type="ORF">ALQ15_116026</name>
</gene>
<dbReference type="InterPro" id="IPR027493">
    <property type="entry name" value="Ribosomal_bL31_B"/>
</dbReference>
<dbReference type="GO" id="GO:0005840">
    <property type="term" value="C:ribosome"/>
    <property type="evidence" value="ECO:0007669"/>
    <property type="project" value="UniProtKB-KW"/>
</dbReference>
<proteinExistence type="inferred from homology"/>
<evidence type="ECO:0000313" key="6">
    <source>
        <dbReference type="EMBL" id="RMP81870.1"/>
    </source>
</evidence>
<comment type="caution">
    <text evidence="6">The sequence shown here is derived from an EMBL/GenBank/DDBJ whole genome shotgun (WGS) entry which is preliminary data.</text>
</comment>
<keyword evidence="4 5" id="KW-0687">Ribonucleoprotein</keyword>
<evidence type="ECO:0000256" key="5">
    <source>
        <dbReference type="HAMAP-Rule" id="MF_00502"/>
    </source>
</evidence>
<reference evidence="6 7" key="1">
    <citation type="submission" date="2018-08" db="EMBL/GenBank/DDBJ databases">
        <title>Recombination of ecologically and evolutionarily significant loci maintains genetic cohesion in the Pseudomonas syringae species complex.</title>
        <authorList>
            <person name="Dillon M."/>
            <person name="Thakur S."/>
            <person name="Almeida R.N.D."/>
            <person name="Weir B.S."/>
            <person name="Guttman D.S."/>
        </authorList>
    </citation>
    <scope>NUCLEOTIDE SEQUENCE [LARGE SCALE GENOMIC DNA]</scope>
    <source>
        <strain evidence="6 7">ICMP 19589</strain>
    </source>
</reference>
<dbReference type="NCBIfam" id="TIGR00105">
    <property type="entry name" value="L31"/>
    <property type="match status" value="1"/>
</dbReference>
<name>A0A7Z6U9W1_PSESF</name>
<dbReference type="SUPFAM" id="SSF143800">
    <property type="entry name" value="L28p-like"/>
    <property type="match status" value="1"/>
</dbReference>
<sequence>MQSHAITECLWHAGSGGFRATAAACARSIKLADDGNQQQSFSSSVMLLYNDCSQLTGELTMKPDIHPAYRTVLFHDTAADVYFLIGSTVDTDRTQQHTDGNTYPYVALDVSSASHPMYTGQQRKTTNEGRIAGFNKRFATFGSGGKKETAAAQ</sequence>
<dbReference type="InterPro" id="IPR034704">
    <property type="entry name" value="Ribosomal_bL28/bL31-like_sf"/>
</dbReference>
<accession>A0A7Z6U9W1</accession>
<organism evidence="6 7">
    <name type="scientific">Pseudomonas syringae pv. actinidiae</name>
    <dbReference type="NCBI Taxonomy" id="103796"/>
    <lineage>
        <taxon>Bacteria</taxon>
        <taxon>Pseudomonadati</taxon>
        <taxon>Pseudomonadota</taxon>
        <taxon>Gammaproteobacteria</taxon>
        <taxon>Pseudomonadales</taxon>
        <taxon>Pseudomonadaceae</taxon>
        <taxon>Pseudomonas</taxon>
        <taxon>Pseudomonas syringae</taxon>
    </lineage>
</organism>
<dbReference type="Proteomes" id="UP000282289">
    <property type="component" value="Unassembled WGS sequence"/>
</dbReference>
<evidence type="ECO:0000256" key="4">
    <source>
        <dbReference type="ARBA" id="ARBA00023274"/>
    </source>
</evidence>
<evidence type="ECO:0000256" key="2">
    <source>
        <dbReference type="ARBA" id="ARBA00011838"/>
    </source>
</evidence>
<dbReference type="AlphaFoldDB" id="A0A7Z6U9W1"/>
<dbReference type="GO" id="GO:0006412">
    <property type="term" value="P:translation"/>
    <property type="evidence" value="ECO:0007669"/>
    <property type="project" value="UniProtKB-UniRule"/>
</dbReference>
<evidence type="ECO:0000313" key="7">
    <source>
        <dbReference type="Proteomes" id="UP000282289"/>
    </source>
</evidence>
<dbReference type="EMBL" id="RBQT01000042">
    <property type="protein sequence ID" value="RMP81870.1"/>
    <property type="molecule type" value="Genomic_DNA"/>
</dbReference>
<comment type="subunit">
    <text evidence="2 5">Part of the 50S ribosomal subunit.</text>
</comment>